<keyword evidence="3" id="KW-0969">Cilium</keyword>
<dbReference type="PANTHER" id="PTHR30531:SF12">
    <property type="entry name" value="FLAGELLAR BIOSYNTHETIC PROTEIN FLHB"/>
    <property type="match status" value="1"/>
</dbReference>
<dbReference type="Gene3D" id="3.40.1690.10">
    <property type="entry name" value="secretion proteins EscU"/>
    <property type="match status" value="1"/>
</dbReference>
<keyword evidence="3" id="KW-0966">Cell projection</keyword>
<accession>A0A2A9E237</accession>
<evidence type="ECO:0000313" key="4">
    <source>
        <dbReference type="Proteomes" id="UP000225548"/>
    </source>
</evidence>
<feature type="transmembrane region" description="Helical" evidence="2">
    <location>
        <begin position="93"/>
        <end position="113"/>
    </location>
</feature>
<dbReference type="OrthoDB" id="9807950at2"/>
<organism evidence="3 4">
    <name type="scientific">Sanguibacter antarcticus</name>
    <dbReference type="NCBI Taxonomy" id="372484"/>
    <lineage>
        <taxon>Bacteria</taxon>
        <taxon>Bacillati</taxon>
        <taxon>Actinomycetota</taxon>
        <taxon>Actinomycetes</taxon>
        <taxon>Micrococcales</taxon>
        <taxon>Sanguibacteraceae</taxon>
        <taxon>Sanguibacter</taxon>
    </lineage>
</organism>
<sequence length="377" mass="39477">MSDDSGEKTEQATPKRMKEVRKDGSLQKSQDVSAWVGIGSAVVTMPLVLERAAGAAEEQVVTLRSVIANPDPLEVVDLLGTAMGTILTSVQPMLIAVVLAALIGNAVQGGVHISTKKLKPKFSQFNLVKGVKNTFGTQALWQGVKALAKTLVVGFVLYLAVQNLTPVLLTAGGLSVDALLSAATGGIATLLWSAVVAGIALAIADVVVIMKRNKKKTRMSKFEIKQENKQQEGDPQLKGAIRSKQIAMSRNRMIADVASADVVLVNPTHVAVALRYEAGKGAPRVVAKGSGHVAARIREVAAEKRVPMVEDVPLARALHGACEIGQEVPADLFTAVAQVLAFVMALKRRGGAGAGIRTMPVPTIVPPSATSARTTAA</sequence>
<dbReference type="PANTHER" id="PTHR30531">
    <property type="entry name" value="FLAGELLAR BIOSYNTHETIC PROTEIN FLHB"/>
    <property type="match status" value="1"/>
</dbReference>
<reference evidence="3 4" key="1">
    <citation type="submission" date="2017-10" db="EMBL/GenBank/DDBJ databases">
        <title>Sequencing the genomes of 1000 actinobacteria strains.</title>
        <authorList>
            <person name="Klenk H.-P."/>
        </authorList>
    </citation>
    <scope>NUCLEOTIDE SEQUENCE [LARGE SCALE GENOMIC DNA]</scope>
    <source>
        <strain evidence="3 4">DSM 18966</strain>
    </source>
</reference>
<dbReference type="InterPro" id="IPR029025">
    <property type="entry name" value="T3SS_substrate_exporter_C"/>
</dbReference>
<feature type="transmembrane region" description="Helical" evidence="2">
    <location>
        <begin position="189"/>
        <end position="210"/>
    </location>
</feature>
<keyword evidence="2" id="KW-0472">Membrane</keyword>
<keyword evidence="2" id="KW-0812">Transmembrane</keyword>
<feature type="region of interest" description="Disordered" evidence="1">
    <location>
        <begin position="1"/>
        <end position="25"/>
    </location>
</feature>
<protein>
    <submittedName>
        <fullName evidence="3">Flagellar biosynthetic protein FlhB</fullName>
    </submittedName>
</protein>
<dbReference type="Pfam" id="PF01312">
    <property type="entry name" value="Bac_export_2"/>
    <property type="match status" value="1"/>
</dbReference>
<evidence type="ECO:0000313" key="3">
    <source>
        <dbReference type="EMBL" id="PFG32250.1"/>
    </source>
</evidence>
<dbReference type="EMBL" id="PDJG01000001">
    <property type="protein sequence ID" value="PFG32250.1"/>
    <property type="molecule type" value="Genomic_DNA"/>
</dbReference>
<dbReference type="PRINTS" id="PR00950">
    <property type="entry name" value="TYPE3IMSPROT"/>
</dbReference>
<dbReference type="GO" id="GO:0009306">
    <property type="term" value="P:protein secretion"/>
    <property type="evidence" value="ECO:0007669"/>
    <property type="project" value="InterPro"/>
</dbReference>
<keyword evidence="4" id="KW-1185">Reference proteome</keyword>
<evidence type="ECO:0000256" key="2">
    <source>
        <dbReference type="SAM" id="Phobius"/>
    </source>
</evidence>
<dbReference type="AlphaFoldDB" id="A0A2A9E237"/>
<proteinExistence type="predicted"/>
<feature type="compositionally biased region" description="Basic and acidic residues" evidence="1">
    <location>
        <begin position="16"/>
        <end position="25"/>
    </location>
</feature>
<evidence type="ECO:0000256" key="1">
    <source>
        <dbReference type="SAM" id="MobiDB-lite"/>
    </source>
</evidence>
<dbReference type="GO" id="GO:0005886">
    <property type="term" value="C:plasma membrane"/>
    <property type="evidence" value="ECO:0007669"/>
    <property type="project" value="TreeGrafter"/>
</dbReference>
<keyword evidence="3" id="KW-0282">Flagellum</keyword>
<dbReference type="InterPro" id="IPR006135">
    <property type="entry name" value="T3SS_substrate_exporter"/>
</dbReference>
<gene>
    <name evidence="3" type="ORF">ATL42_0069</name>
</gene>
<feature type="transmembrane region" description="Helical" evidence="2">
    <location>
        <begin position="150"/>
        <end position="169"/>
    </location>
</feature>
<keyword evidence="2" id="KW-1133">Transmembrane helix</keyword>
<dbReference type="RefSeq" id="WP_098453651.1">
    <property type="nucleotide sequence ID" value="NZ_PDJG01000001.1"/>
</dbReference>
<dbReference type="SUPFAM" id="SSF160544">
    <property type="entry name" value="EscU C-terminal domain-like"/>
    <property type="match status" value="1"/>
</dbReference>
<feature type="compositionally biased region" description="Basic and acidic residues" evidence="1">
    <location>
        <begin position="1"/>
        <end position="10"/>
    </location>
</feature>
<comment type="caution">
    <text evidence="3">The sequence shown here is derived from an EMBL/GenBank/DDBJ whole genome shotgun (WGS) entry which is preliminary data.</text>
</comment>
<name>A0A2A9E237_9MICO</name>
<dbReference type="Proteomes" id="UP000225548">
    <property type="component" value="Unassembled WGS sequence"/>
</dbReference>